<dbReference type="RefSeq" id="WP_092386400.1">
    <property type="nucleotide sequence ID" value="NZ_LT629787.1"/>
</dbReference>
<organism evidence="2 3">
    <name type="scientific">Halopseudomonas salegens</name>
    <dbReference type="NCBI Taxonomy" id="1434072"/>
    <lineage>
        <taxon>Bacteria</taxon>
        <taxon>Pseudomonadati</taxon>
        <taxon>Pseudomonadota</taxon>
        <taxon>Gammaproteobacteria</taxon>
        <taxon>Pseudomonadales</taxon>
        <taxon>Pseudomonadaceae</taxon>
        <taxon>Halopseudomonas</taxon>
    </lineage>
</organism>
<evidence type="ECO:0000313" key="3">
    <source>
        <dbReference type="Proteomes" id="UP000243924"/>
    </source>
</evidence>
<dbReference type="Pfam" id="PF13519">
    <property type="entry name" value="VWA_2"/>
    <property type="match status" value="1"/>
</dbReference>
<dbReference type="Gene3D" id="3.40.50.410">
    <property type="entry name" value="von Willebrand factor, type A domain"/>
    <property type="match status" value="1"/>
</dbReference>
<feature type="domain" description="VWFA" evidence="1">
    <location>
        <begin position="29"/>
        <end position="208"/>
    </location>
</feature>
<dbReference type="Proteomes" id="UP000243924">
    <property type="component" value="Chromosome I"/>
</dbReference>
<dbReference type="EMBL" id="LT629787">
    <property type="protein sequence ID" value="SDU13126.1"/>
    <property type="molecule type" value="Genomic_DNA"/>
</dbReference>
<accession>A0A1H2G0L5</accession>
<dbReference type="InterPro" id="IPR036465">
    <property type="entry name" value="vWFA_dom_sf"/>
</dbReference>
<dbReference type="SUPFAM" id="SSF53300">
    <property type="entry name" value="vWA-like"/>
    <property type="match status" value="1"/>
</dbReference>
<dbReference type="AlphaFoldDB" id="A0A1H2G0L5"/>
<sequence length="831" mass="89003">MQGIKQLTGGMLAMLLGLGNVAEAQAETAAIMVFDASGSMWNQMEGETTRIEIAREVMDEYFSKRDAAEPIGVIAYGHRKRGDCEDIETVAALGRHDPQELSRHIRTLNPQGMTPLTASMRMAFEQIPRTAEAADIILVTDGLENCSGDPCELAREMSASGINLRAHVVGFGMTEEEIGSLSCVAEETGGQLFQTNSGDELAAALSAVSEPVANIVLEGVDANTGNRMAGVIWQVTALGDASSSEHQASGLSTSLTLEPGEYSVQARSGLFRGEAGFSVEQDGVQQLRVELREDLPEVDLGAPDSVVVGEEFTVTWSPNHHERDFITVVPLGADEGERNQWQRIRNNSSDTLRAPGEPGQYEVRYVTDEGRRTLASHTFEAVASSLTISGPESAVAGSSFDLEWSESINRRDMVAIVPAGADEGERGTWTRVGSAMSTSLVAPAETGMYELRYILDEGRSTQARAAIEVTAPVVDISGPQSAVAGSSFDLEWSESINRRDMVAIVPAGADEGERGTWTRVGSATSTSLVAPAETGMYELRYILDEGRSTQARAAIEVTAPVVDISGPESAVAGASFDLEWSESINRRDMVAIVPAGADEGERGTWTRVGSATATNLVAPAEPGMYELRYILDKGRSTVASAPVEVVAAEVSLVAPDVVRQGEPMRVSWSTIIHRRDYVVIVPLGADEGTRPSDYWRRVASTNQHDFAAPQQEGLYEVRYVLNEGGKTAASTVVEIVDATAQIDSGAELKAPASGQPGDTVVVTWTGGSDGADQRIALAGAEQQDFTWIEAQATNEEGELSFVLPAESGVYEFRYLDIRAQEVLSRAIIEVE</sequence>
<dbReference type="PROSITE" id="PS50234">
    <property type="entry name" value="VWFA"/>
    <property type="match status" value="1"/>
</dbReference>
<dbReference type="STRING" id="1434072.SAMN05216210_1945"/>
<evidence type="ECO:0000259" key="1">
    <source>
        <dbReference type="PROSITE" id="PS50234"/>
    </source>
</evidence>
<gene>
    <name evidence="2" type="ORF">SAMN05216210_1945</name>
</gene>
<reference evidence="3" key="1">
    <citation type="submission" date="2016-10" db="EMBL/GenBank/DDBJ databases">
        <authorList>
            <person name="Varghese N."/>
            <person name="Submissions S."/>
        </authorList>
    </citation>
    <scope>NUCLEOTIDE SEQUENCE [LARGE SCALE GENOMIC DNA]</scope>
    <source>
        <strain evidence="3">CECT 8338</strain>
    </source>
</reference>
<dbReference type="SMART" id="SM00327">
    <property type="entry name" value="VWA"/>
    <property type="match status" value="1"/>
</dbReference>
<keyword evidence="3" id="KW-1185">Reference proteome</keyword>
<name>A0A1H2G0L5_9GAMM</name>
<dbReference type="OrthoDB" id="5755451at2"/>
<proteinExistence type="predicted"/>
<evidence type="ECO:0000313" key="2">
    <source>
        <dbReference type="EMBL" id="SDU13126.1"/>
    </source>
</evidence>
<protein>
    <submittedName>
        <fullName evidence="2">Ca-activated chloride channel family protein</fullName>
    </submittedName>
</protein>
<dbReference type="InterPro" id="IPR002035">
    <property type="entry name" value="VWF_A"/>
</dbReference>